<keyword evidence="2" id="KW-1185">Reference proteome</keyword>
<protein>
    <submittedName>
        <fullName evidence="1">Uncharacterized protein</fullName>
    </submittedName>
</protein>
<proteinExistence type="predicted"/>
<dbReference type="RefSeq" id="WP_379940385.1">
    <property type="nucleotide sequence ID" value="NZ_JBHTIB010000008.1"/>
</dbReference>
<evidence type="ECO:0000313" key="1">
    <source>
        <dbReference type="EMBL" id="MFD0835323.1"/>
    </source>
</evidence>
<gene>
    <name evidence="1" type="ORF">ACFQ0I_06075</name>
</gene>
<comment type="caution">
    <text evidence="1">The sequence shown here is derived from an EMBL/GenBank/DDBJ whole genome shotgun (WGS) entry which is preliminary data.</text>
</comment>
<organism evidence="1 2">
    <name type="scientific">Mariniflexile aquimaris</name>
    <dbReference type="NCBI Taxonomy" id="881009"/>
    <lineage>
        <taxon>Bacteria</taxon>
        <taxon>Pseudomonadati</taxon>
        <taxon>Bacteroidota</taxon>
        <taxon>Flavobacteriia</taxon>
        <taxon>Flavobacteriales</taxon>
        <taxon>Flavobacteriaceae</taxon>
        <taxon>Mariniflexile</taxon>
    </lineage>
</organism>
<name>A0ABW3BR86_9FLAO</name>
<evidence type="ECO:0000313" key="2">
    <source>
        <dbReference type="Proteomes" id="UP001597011"/>
    </source>
</evidence>
<reference evidence="2" key="1">
    <citation type="journal article" date="2019" name="Int. J. Syst. Evol. Microbiol.">
        <title>The Global Catalogue of Microorganisms (GCM) 10K type strain sequencing project: providing services to taxonomists for standard genome sequencing and annotation.</title>
        <authorList>
            <consortium name="The Broad Institute Genomics Platform"/>
            <consortium name="The Broad Institute Genome Sequencing Center for Infectious Disease"/>
            <person name="Wu L."/>
            <person name="Ma J."/>
        </authorList>
    </citation>
    <scope>NUCLEOTIDE SEQUENCE [LARGE SCALE GENOMIC DNA]</scope>
    <source>
        <strain evidence="2">CCUG 60529</strain>
    </source>
</reference>
<sequence length="101" mass="11782">MSKGIFSTVKRLFKTVSSNQKKEAFSYSINSKKEQPTIKLNTKQSFLLQKNLKHLEFINFLETRYSEKALNQFPVEILQSFQNIKMQAQNNTLHILQSKVA</sequence>
<dbReference type="Proteomes" id="UP001597011">
    <property type="component" value="Unassembled WGS sequence"/>
</dbReference>
<dbReference type="EMBL" id="JBHTIB010000008">
    <property type="protein sequence ID" value="MFD0835323.1"/>
    <property type="molecule type" value="Genomic_DNA"/>
</dbReference>
<accession>A0ABW3BR86</accession>